<dbReference type="Pfam" id="PF26215">
    <property type="entry name" value="HTH_animal"/>
    <property type="match status" value="1"/>
</dbReference>
<dbReference type="Proteomes" id="UP001159428">
    <property type="component" value="Unassembled WGS sequence"/>
</dbReference>
<comment type="caution">
    <text evidence="2">The sequence shown here is derived from an EMBL/GenBank/DDBJ whole genome shotgun (WGS) entry which is preliminary data.</text>
</comment>
<organism evidence="2 3">
    <name type="scientific">Pocillopora meandrina</name>
    <dbReference type="NCBI Taxonomy" id="46732"/>
    <lineage>
        <taxon>Eukaryota</taxon>
        <taxon>Metazoa</taxon>
        <taxon>Cnidaria</taxon>
        <taxon>Anthozoa</taxon>
        <taxon>Hexacorallia</taxon>
        <taxon>Scleractinia</taxon>
        <taxon>Astrocoeniina</taxon>
        <taxon>Pocilloporidae</taxon>
        <taxon>Pocillopora</taxon>
    </lineage>
</organism>
<protein>
    <recommendedName>
        <fullName evidence="1">Helix-turn-helix domain-containing protein</fullName>
    </recommendedName>
</protein>
<evidence type="ECO:0000313" key="3">
    <source>
        <dbReference type="Proteomes" id="UP001159428"/>
    </source>
</evidence>
<dbReference type="PANTHER" id="PTHR21301">
    <property type="entry name" value="REVERSE TRANSCRIPTASE"/>
    <property type="match status" value="1"/>
</dbReference>
<dbReference type="EMBL" id="CALNXJ010000002">
    <property type="protein sequence ID" value="CAH3033394.1"/>
    <property type="molecule type" value="Genomic_DNA"/>
</dbReference>
<evidence type="ECO:0000313" key="2">
    <source>
        <dbReference type="EMBL" id="CAH3033394.1"/>
    </source>
</evidence>
<dbReference type="PANTHER" id="PTHR21301:SF11">
    <property type="entry name" value="GIY-YIG DOMAIN-CONTAINING PROTEIN"/>
    <property type="match status" value="1"/>
</dbReference>
<proteinExistence type="predicted"/>
<evidence type="ECO:0000259" key="1">
    <source>
        <dbReference type="Pfam" id="PF26215"/>
    </source>
</evidence>
<dbReference type="InterPro" id="IPR058912">
    <property type="entry name" value="HTH_animal"/>
</dbReference>
<gene>
    <name evidence="2" type="ORF">PMEA_00011102</name>
</gene>
<feature type="domain" description="Helix-turn-helix" evidence="1">
    <location>
        <begin position="20"/>
        <end position="59"/>
    </location>
</feature>
<keyword evidence="3" id="KW-1185">Reference proteome</keyword>
<dbReference type="AlphaFoldDB" id="A0AAU9VLJ4"/>
<accession>A0AAU9VLJ4</accession>
<name>A0AAU9VLJ4_9CNID</name>
<reference evidence="2 3" key="1">
    <citation type="submission" date="2022-05" db="EMBL/GenBank/DDBJ databases">
        <authorList>
            <consortium name="Genoscope - CEA"/>
            <person name="William W."/>
        </authorList>
    </citation>
    <scope>NUCLEOTIDE SEQUENCE [LARGE SCALE GENOMIC DNA]</scope>
</reference>
<feature type="non-terminal residue" evidence="2">
    <location>
        <position position="1"/>
    </location>
</feature>
<sequence length="62" mass="7093">GVQGNLETSVYRKPTHTDKYLAFDSHHPICHKKSVAKTLPRRADCLPSSLDSKAEERKYPQR</sequence>